<dbReference type="Proteomes" id="UP000230423">
    <property type="component" value="Unassembled WGS sequence"/>
</dbReference>
<dbReference type="OrthoDB" id="10530875at2759"/>
<dbReference type="AlphaFoldDB" id="A0A2G9UG30"/>
<reference evidence="1 2" key="1">
    <citation type="submission" date="2015-09" db="EMBL/GenBank/DDBJ databases">
        <title>Draft genome of the parasitic nematode Teladorsagia circumcincta isolate WARC Sus (inbred).</title>
        <authorList>
            <person name="Mitreva M."/>
        </authorList>
    </citation>
    <scope>NUCLEOTIDE SEQUENCE [LARGE SCALE GENOMIC DNA]</scope>
    <source>
        <strain evidence="1 2">S</strain>
    </source>
</reference>
<organism evidence="1 2">
    <name type="scientific">Teladorsagia circumcincta</name>
    <name type="common">Brown stomach worm</name>
    <name type="synonym">Ostertagia circumcincta</name>
    <dbReference type="NCBI Taxonomy" id="45464"/>
    <lineage>
        <taxon>Eukaryota</taxon>
        <taxon>Metazoa</taxon>
        <taxon>Ecdysozoa</taxon>
        <taxon>Nematoda</taxon>
        <taxon>Chromadorea</taxon>
        <taxon>Rhabditida</taxon>
        <taxon>Rhabditina</taxon>
        <taxon>Rhabditomorpha</taxon>
        <taxon>Strongyloidea</taxon>
        <taxon>Trichostrongylidae</taxon>
        <taxon>Teladorsagia</taxon>
    </lineage>
</organism>
<dbReference type="EMBL" id="KZ346739">
    <property type="protein sequence ID" value="PIO69215.1"/>
    <property type="molecule type" value="Genomic_DNA"/>
</dbReference>
<protein>
    <submittedName>
        <fullName evidence="1">Uncharacterized protein</fullName>
    </submittedName>
</protein>
<accession>A0A2G9UG30</accession>
<keyword evidence="2" id="KW-1185">Reference proteome</keyword>
<sequence length="90" mass="10310">MEDYSVEPERFFGSPGSPINGLKISFSGSISVHKLEDNAEQEEKGDDCKESVDSAHCQRLRRIARLEGEIRDLEMEHRLKVDELSQLFED</sequence>
<evidence type="ECO:0000313" key="1">
    <source>
        <dbReference type="EMBL" id="PIO69215.1"/>
    </source>
</evidence>
<evidence type="ECO:0000313" key="2">
    <source>
        <dbReference type="Proteomes" id="UP000230423"/>
    </source>
</evidence>
<proteinExistence type="predicted"/>
<gene>
    <name evidence="1" type="ORF">TELCIR_08972</name>
</gene>
<name>A0A2G9UG30_TELCI</name>